<feature type="region of interest" description="Disordered" evidence="1">
    <location>
        <begin position="295"/>
        <end position="361"/>
    </location>
</feature>
<feature type="compositionally biased region" description="Basic and acidic residues" evidence="1">
    <location>
        <begin position="306"/>
        <end position="320"/>
    </location>
</feature>
<organism evidence="2 3">
    <name type="scientific">Operophtera brumata</name>
    <name type="common">Winter moth</name>
    <name type="synonym">Phalaena brumata</name>
    <dbReference type="NCBI Taxonomy" id="104452"/>
    <lineage>
        <taxon>Eukaryota</taxon>
        <taxon>Metazoa</taxon>
        <taxon>Ecdysozoa</taxon>
        <taxon>Arthropoda</taxon>
        <taxon>Hexapoda</taxon>
        <taxon>Insecta</taxon>
        <taxon>Pterygota</taxon>
        <taxon>Neoptera</taxon>
        <taxon>Endopterygota</taxon>
        <taxon>Lepidoptera</taxon>
        <taxon>Glossata</taxon>
        <taxon>Ditrysia</taxon>
        <taxon>Geometroidea</taxon>
        <taxon>Geometridae</taxon>
        <taxon>Larentiinae</taxon>
        <taxon>Operophtera</taxon>
    </lineage>
</organism>
<evidence type="ECO:0000313" key="3">
    <source>
        <dbReference type="Proteomes" id="UP000037510"/>
    </source>
</evidence>
<accession>A0A0L7L3C7</accession>
<protein>
    <submittedName>
        <fullName evidence="2">Uncharacterized protein</fullName>
    </submittedName>
</protein>
<keyword evidence="3" id="KW-1185">Reference proteome</keyword>
<feature type="compositionally biased region" description="Low complexity" evidence="1">
    <location>
        <begin position="331"/>
        <end position="349"/>
    </location>
</feature>
<reference evidence="2 3" key="1">
    <citation type="journal article" date="2015" name="Genome Biol. Evol.">
        <title>The genome of winter moth (Operophtera brumata) provides a genomic perspective on sexual dimorphism and phenology.</title>
        <authorList>
            <person name="Derks M.F."/>
            <person name="Smit S."/>
            <person name="Salis L."/>
            <person name="Schijlen E."/>
            <person name="Bossers A."/>
            <person name="Mateman C."/>
            <person name="Pijl A.S."/>
            <person name="de Ridder D."/>
            <person name="Groenen M.A."/>
            <person name="Visser M.E."/>
            <person name="Megens H.J."/>
        </authorList>
    </citation>
    <scope>NUCLEOTIDE SEQUENCE [LARGE SCALE GENOMIC DNA]</scope>
    <source>
        <strain evidence="2">WM2013NL</strain>
        <tissue evidence="2">Head and thorax</tissue>
    </source>
</reference>
<dbReference type="InterPro" id="IPR021109">
    <property type="entry name" value="Peptidase_aspartic_dom_sf"/>
</dbReference>
<evidence type="ECO:0000313" key="2">
    <source>
        <dbReference type="EMBL" id="KOB69967.1"/>
    </source>
</evidence>
<sequence>MPLGKIESFDINDQNWDTYVRRVKQFIALNEVKETLHVSTLVTLVGPQCYDLMCDLCAPDLPEDKSWAVLVKLIKDHLEPERSEIAERHPYYIRLSVENVQCKFEIDTGSKISAISKKFYGLHFSQIPIQSRTLTFRSYTGDVIETLGYIVVRVKGVSEAANMKLYVIDNGGPPLLGRIWIKHLKLSLFKNDNGMIYNVAKVDSMANTLRSEFPEVFAEGLAARPLRVVAPGDPVLTRDYSARGQKWTDGVVVERSGPVSYKVKTMDGRVHKRHVDQLLADRSVKSRFSLSNVYQGSDGELGDAGSDSRGDKGLSSHSHADAGVVDSPRITTPSPATSAPDSPAAVAPQTSPPPSVTQTRRRAALRLVEKMKNYK</sequence>
<comment type="caution">
    <text evidence="2">The sequence shown here is derived from an EMBL/GenBank/DDBJ whole genome shotgun (WGS) entry which is preliminary data.</text>
</comment>
<gene>
    <name evidence="2" type="ORF">OBRU01_15971</name>
</gene>
<evidence type="ECO:0000256" key="1">
    <source>
        <dbReference type="SAM" id="MobiDB-lite"/>
    </source>
</evidence>
<dbReference type="STRING" id="104452.A0A0L7L3C7"/>
<dbReference type="SUPFAM" id="SSF50630">
    <property type="entry name" value="Acid proteases"/>
    <property type="match status" value="1"/>
</dbReference>
<dbReference type="InterPro" id="IPR050951">
    <property type="entry name" value="Retrovirus_Pol_polyprotein"/>
</dbReference>
<dbReference type="Gene3D" id="2.40.70.10">
    <property type="entry name" value="Acid Proteases"/>
    <property type="match status" value="1"/>
</dbReference>
<dbReference type="PANTHER" id="PTHR37984:SF9">
    <property type="entry name" value="INTEGRASE CATALYTIC DOMAIN-CONTAINING PROTEIN"/>
    <property type="match status" value="1"/>
</dbReference>
<dbReference type="EMBL" id="JTDY01003199">
    <property type="protein sequence ID" value="KOB69967.1"/>
    <property type="molecule type" value="Genomic_DNA"/>
</dbReference>
<dbReference type="PANTHER" id="PTHR37984">
    <property type="entry name" value="PROTEIN CBG26694"/>
    <property type="match status" value="1"/>
</dbReference>
<name>A0A0L7L3C7_OPEBR</name>
<proteinExistence type="predicted"/>
<dbReference type="Proteomes" id="UP000037510">
    <property type="component" value="Unassembled WGS sequence"/>
</dbReference>
<dbReference type="AlphaFoldDB" id="A0A0L7L3C7"/>